<keyword evidence="5" id="KW-0560">Oxidoreductase</keyword>
<feature type="domain" description="NADH:quinone oxidoreductase/Mrp antiporter transmembrane" evidence="9">
    <location>
        <begin position="119"/>
        <end position="409"/>
    </location>
</feature>
<evidence type="ECO:0000313" key="11">
    <source>
        <dbReference type="Proteomes" id="UP000252355"/>
    </source>
</evidence>
<dbReference type="PRINTS" id="PR01437">
    <property type="entry name" value="NUOXDRDTASE4"/>
</dbReference>
<dbReference type="Pfam" id="PF00361">
    <property type="entry name" value="Proton_antipo_M"/>
    <property type="match status" value="1"/>
</dbReference>
<evidence type="ECO:0000256" key="1">
    <source>
        <dbReference type="ARBA" id="ARBA00004651"/>
    </source>
</evidence>
<dbReference type="GO" id="GO:0008137">
    <property type="term" value="F:NADH dehydrogenase (ubiquinone) activity"/>
    <property type="evidence" value="ECO:0007669"/>
    <property type="project" value="InterPro"/>
</dbReference>
<organism evidence="10 11">
    <name type="scientific">Candidatus Ozemobacter sibiricus</name>
    <dbReference type="NCBI Taxonomy" id="2268124"/>
    <lineage>
        <taxon>Bacteria</taxon>
        <taxon>Candidatus Ozemobacteria</taxon>
        <taxon>Candidatus Ozemobacterales</taxon>
        <taxon>Candidatus Ozemobacteraceae</taxon>
        <taxon>Candidatus Ozemobacter</taxon>
    </lineage>
</organism>
<dbReference type="GO" id="GO:0016491">
    <property type="term" value="F:oxidoreductase activity"/>
    <property type="evidence" value="ECO:0007669"/>
    <property type="project" value="UniProtKB-KW"/>
</dbReference>
<dbReference type="InterPro" id="IPR052175">
    <property type="entry name" value="ComplexI-like_HydComp"/>
</dbReference>
<sequence length="480" mass="50715">MLNWLLLLPLVMGLLAFAVRVKPVLQGLLLCTAVAHATLTMRLWGGEARAAAVAWHGWLQLDPAGTLFLSITSLLFLAAAVYGVSYLGKECHRYPAGHQAVFVGCLLLFLATMTLVCLAQHLGLLWVAIEATTLASAPLIYFHRSSRSLEATWKYLVICSVGIALALLGTFFLGIAAHRAGGTLIVSELVGQAGLLLTPWLKVAFVLFVVGYGTKVGLAPLHTWLPDAHSEAPAMVSCLLSGALLNNAFLGILRMRQICGAAGLGAFGHGTLIGLGLLSMATAAIFIIGQTDYKRLLAYSSVEHMGVLAVGFGLGGWGTIGALFHAVNHSLGKGLLFLTAGNILEGYHTKAIAEVRGLRRLLPGTGLMWLFGFLALTGAPPSGAFLSELLVAAAAFQAGQPLIGVAFLALLTVIFAGMARPFLEMTGGEPPAVVAERRPQESLLRVLPIYLLWVGLFTLGWYVPPALRDLLTRAAALLGG</sequence>
<evidence type="ECO:0000256" key="3">
    <source>
        <dbReference type="ARBA" id="ARBA00022692"/>
    </source>
</evidence>
<dbReference type="InterPro" id="IPR003918">
    <property type="entry name" value="NADH_UbQ_OxRdtase"/>
</dbReference>
<dbReference type="Proteomes" id="UP000252355">
    <property type="component" value="Unassembled WGS sequence"/>
</dbReference>
<feature type="transmembrane region" description="Helical" evidence="8">
    <location>
        <begin position="67"/>
        <end position="88"/>
    </location>
</feature>
<dbReference type="EMBL" id="QOQW01000012">
    <property type="protein sequence ID" value="RCK79495.1"/>
    <property type="molecule type" value="Genomic_DNA"/>
</dbReference>
<evidence type="ECO:0000313" key="10">
    <source>
        <dbReference type="EMBL" id="RCK79495.1"/>
    </source>
</evidence>
<keyword evidence="3 7" id="KW-0812">Transmembrane</keyword>
<name>A0A367ZMY7_9BACT</name>
<dbReference type="PANTHER" id="PTHR42682">
    <property type="entry name" value="HYDROGENASE-4 COMPONENT F"/>
    <property type="match status" value="1"/>
</dbReference>
<evidence type="ECO:0000259" key="9">
    <source>
        <dbReference type="Pfam" id="PF00361"/>
    </source>
</evidence>
<evidence type="ECO:0000256" key="2">
    <source>
        <dbReference type="ARBA" id="ARBA00022475"/>
    </source>
</evidence>
<evidence type="ECO:0000256" key="8">
    <source>
        <dbReference type="SAM" id="Phobius"/>
    </source>
</evidence>
<protein>
    <submittedName>
        <fullName evidence="10">Hydrogenase 4 subunit F</fullName>
    </submittedName>
</protein>
<evidence type="ECO:0000256" key="6">
    <source>
        <dbReference type="ARBA" id="ARBA00023136"/>
    </source>
</evidence>
<evidence type="ECO:0000256" key="4">
    <source>
        <dbReference type="ARBA" id="ARBA00022989"/>
    </source>
</evidence>
<dbReference type="PANTHER" id="PTHR42682:SF5">
    <property type="entry name" value="HYDROGENASE-4 COMPONENT F"/>
    <property type="match status" value="1"/>
</dbReference>
<accession>A0A367ZMY7</accession>
<feature type="transmembrane region" description="Helical" evidence="8">
    <location>
        <begin position="189"/>
        <end position="212"/>
    </location>
</feature>
<comment type="caution">
    <text evidence="10">The sequence shown here is derived from an EMBL/GenBank/DDBJ whole genome shotgun (WGS) entry which is preliminary data.</text>
</comment>
<feature type="transmembrane region" description="Helical" evidence="8">
    <location>
        <begin position="308"/>
        <end position="327"/>
    </location>
</feature>
<keyword evidence="6 8" id="KW-0472">Membrane</keyword>
<dbReference type="GO" id="GO:0042773">
    <property type="term" value="P:ATP synthesis coupled electron transport"/>
    <property type="evidence" value="ECO:0007669"/>
    <property type="project" value="InterPro"/>
</dbReference>
<feature type="transmembrane region" description="Helical" evidence="8">
    <location>
        <begin position="155"/>
        <end position="177"/>
    </location>
</feature>
<reference evidence="10 11" key="1">
    <citation type="submission" date="2018-05" db="EMBL/GenBank/DDBJ databases">
        <title>A metagenomic window into the 2 km-deep terrestrial subsurface aquifer revealed taxonomically and functionally diverse microbial community comprising novel uncultured bacterial lineages.</title>
        <authorList>
            <person name="Kadnikov V.V."/>
            <person name="Mardanov A.V."/>
            <person name="Beletsky A.V."/>
            <person name="Banks D."/>
            <person name="Pimenov N.V."/>
            <person name="Frank Y.A."/>
            <person name="Karnachuk O.V."/>
            <person name="Ravin N.V."/>
        </authorList>
    </citation>
    <scope>NUCLEOTIDE SEQUENCE [LARGE SCALE GENOMIC DNA]</scope>
    <source>
        <strain evidence="10">BY5</strain>
    </source>
</reference>
<dbReference type="AlphaFoldDB" id="A0A367ZMY7"/>
<feature type="transmembrane region" description="Helical" evidence="8">
    <location>
        <begin position="402"/>
        <end position="423"/>
    </location>
</feature>
<feature type="transmembrane region" description="Helical" evidence="8">
    <location>
        <begin position="232"/>
        <end position="252"/>
    </location>
</feature>
<evidence type="ECO:0000256" key="7">
    <source>
        <dbReference type="RuleBase" id="RU000320"/>
    </source>
</evidence>
<feature type="transmembrane region" description="Helical" evidence="8">
    <location>
        <begin position="264"/>
        <end position="288"/>
    </location>
</feature>
<keyword evidence="2" id="KW-1003">Cell membrane</keyword>
<keyword evidence="4 8" id="KW-1133">Transmembrane helix</keyword>
<gene>
    <name evidence="10" type="ORF">OZSIB_4249</name>
</gene>
<dbReference type="GO" id="GO:0005886">
    <property type="term" value="C:plasma membrane"/>
    <property type="evidence" value="ECO:0007669"/>
    <property type="project" value="UniProtKB-SubCell"/>
</dbReference>
<feature type="transmembrane region" description="Helical" evidence="8">
    <location>
        <begin position="100"/>
        <end position="129"/>
    </location>
</feature>
<comment type="subcellular location">
    <subcellularLocation>
        <location evidence="1">Cell membrane</location>
        <topology evidence="1">Multi-pass membrane protein</topology>
    </subcellularLocation>
    <subcellularLocation>
        <location evidence="7">Membrane</location>
        <topology evidence="7">Multi-pass membrane protein</topology>
    </subcellularLocation>
</comment>
<feature type="transmembrane region" description="Helical" evidence="8">
    <location>
        <begin position="366"/>
        <end position="396"/>
    </location>
</feature>
<dbReference type="InterPro" id="IPR001750">
    <property type="entry name" value="ND/Mrp_TM"/>
</dbReference>
<feature type="transmembrane region" description="Helical" evidence="8">
    <location>
        <begin position="443"/>
        <end position="463"/>
    </location>
</feature>
<proteinExistence type="predicted"/>
<evidence type="ECO:0000256" key="5">
    <source>
        <dbReference type="ARBA" id="ARBA00023002"/>
    </source>
</evidence>